<evidence type="ECO:0008006" key="3">
    <source>
        <dbReference type="Google" id="ProtNLM"/>
    </source>
</evidence>
<accession>A0A511VC71</accession>
<dbReference type="EMBL" id="BJXX01000159">
    <property type="protein sequence ID" value="GEN35951.1"/>
    <property type="molecule type" value="Genomic_DNA"/>
</dbReference>
<organism evidence="1 2">
    <name type="scientific">Aneurinibacillus danicus</name>
    <dbReference type="NCBI Taxonomy" id="267746"/>
    <lineage>
        <taxon>Bacteria</taxon>
        <taxon>Bacillati</taxon>
        <taxon>Bacillota</taxon>
        <taxon>Bacilli</taxon>
        <taxon>Bacillales</taxon>
        <taxon>Paenibacillaceae</taxon>
        <taxon>Aneurinibacillus group</taxon>
        <taxon>Aneurinibacillus</taxon>
    </lineage>
</organism>
<dbReference type="OrthoDB" id="6008408at2"/>
<evidence type="ECO:0000313" key="2">
    <source>
        <dbReference type="Proteomes" id="UP000321157"/>
    </source>
</evidence>
<name>A0A511VC71_9BACL</name>
<sequence>MSLAVVQSKSLYVPVSSDASLPFVETNVGFSVRYLSQEDFFDYFFRNYQGFVCVFQKIDADRKGNERRRQMFFRNNDSDRERMFRTLSYYGWDTYVSYSTYYRGRKRDKADVLRTQENIVCTHMLVQDLDYYKFNISDAQALQFIGKWIAEGSIIAPNIIISTGRGLQLLWKIAPIKMKKGTPTDIDWHAIQSHMKNLLQSLNSDNVVKNPSAVTRVPETKHRKSGNKVYAYQVSDSELTLLDFIDFYDLVPSTDRKVKPKKSVASKSTVAHLVSSWNEFTLNRERENDIFRFVEERNRRNEPYYAKRNWLALVLRFHALVSSDGDINYAEQRVKELCTILDLADTSEEEILRRSKPAERFYEEWQNDTWNRERYTQGGLFYSNRRLLELMGIQDDYEMQVKLKTIKIRNKAYEAAKKRLEREAKGMGTIDQYHARRVAEKESKLQQLRIAMETHPHATRRQLADLLGITPPRVTQLKKELLGG</sequence>
<evidence type="ECO:0000313" key="1">
    <source>
        <dbReference type="EMBL" id="GEN35951.1"/>
    </source>
</evidence>
<protein>
    <recommendedName>
        <fullName evidence="3">Replication protein</fullName>
    </recommendedName>
</protein>
<proteinExistence type="predicted"/>
<gene>
    <name evidence="1" type="ORF">ADA01nite_34110</name>
</gene>
<dbReference type="AlphaFoldDB" id="A0A511VC71"/>
<reference evidence="1 2" key="1">
    <citation type="submission" date="2019-07" db="EMBL/GenBank/DDBJ databases">
        <title>Whole genome shotgun sequence of Aneurinibacillus danicus NBRC 102444.</title>
        <authorList>
            <person name="Hosoyama A."/>
            <person name="Uohara A."/>
            <person name="Ohji S."/>
            <person name="Ichikawa N."/>
        </authorList>
    </citation>
    <scope>NUCLEOTIDE SEQUENCE [LARGE SCALE GENOMIC DNA]</scope>
    <source>
        <strain evidence="1 2">NBRC 102444</strain>
    </source>
</reference>
<comment type="caution">
    <text evidence="1">The sequence shown here is derived from an EMBL/GenBank/DDBJ whole genome shotgun (WGS) entry which is preliminary data.</text>
</comment>
<dbReference type="Proteomes" id="UP000321157">
    <property type="component" value="Unassembled WGS sequence"/>
</dbReference>
<dbReference type="RefSeq" id="WP_146811452.1">
    <property type="nucleotide sequence ID" value="NZ_BJXX01000159.1"/>
</dbReference>
<keyword evidence="2" id="KW-1185">Reference proteome</keyword>